<dbReference type="EMBL" id="WMBB01000009">
    <property type="protein sequence ID" value="MTE15088.1"/>
    <property type="molecule type" value="Genomic_DNA"/>
</dbReference>
<reference evidence="2 3" key="1">
    <citation type="submission" date="2019-11" db="EMBL/GenBank/DDBJ databases">
        <title>Nocardia sp. nov. CT2-14 isolated from soil.</title>
        <authorList>
            <person name="Kanchanasin P."/>
            <person name="Tanasupawat S."/>
            <person name="Yuki M."/>
            <person name="Kudo T."/>
        </authorList>
    </citation>
    <scope>NUCLEOTIDE SEQUENCE [LARGE SCALE GENOMIC DNA]</scope>
    <source>
        <strain evidence="2 3">CT2-14</strain>
    </source>
</reference>
<feature type="transmembrane region" description="Helical" evidence="1">
    <location>
        <begin position="34"/>
        <end position="53"/>
    </location>
</feature>
<keyword evidence="1" id="KW-1133">Transmembrane helix</keyword>
<proteinExistence type="predicted"/>
<keyword evidence="3" id="KW-1185">Reference proteome</keyword>
<dbReference type="Proteomes" id="UP000432464">
    <property type="component" value="Unassembled WGS sequence"/>
</dbReference>
<evidence type="ECO:0000256" key="1">
    <source>
        <dbReference type="SAM" id="Phobius"/>
    </source>
</evidence>
<gene>
    <name evidence="2" type="ORF">GLP40_20210</name>
</gene>
<dbReference type="AlphaFoldDB" id="A0A6I3L1F5"/>
<dbReference type="RefSeq" id="WP_154789520.1">
    <property type="nucleotide sequence ID" value="NZ_WMBB01000009.1"/>
</dbReference>
<accession>A0A6I3L1F5</accession>
<organism evidence="2 3">
    <name type="scientific">Nocardia aurantiaca</name>
    <dbReference type="NCBI Taxonomy" id="2675850"/>
    <lineage>
        <taxon>Bacteria</taxon>
        <taxon>Bacillati</taxon>
        <taxon>Actinomycetota</taxon>
        <taxon>Actinomycetes</taxon>
        <taxon>Mycobacteriales</taxon>
        <taxon>Nocardiaceae</taxon>
        <taxon>Nocardia</taxon>
    </lineage>
</organism>
<feature type="transmembrane region" description="Helical" evidence="1">
    <location>
        <begin position="6"/>
        <end position="22"/>
    </location>
</feature>
<feature type="transmembrane region" description="Helical" evidence="1">
    <location>
        <begin position="122"/>
        <end position="141"/>
    </location>
</feature>
<evidence type="ECO:0008006" key="4">
    <source>
        <dbReference type="Google" id="ProtNLM"/>
    </source>
</evidence>
<name>A0A6I3L1F5_9NOCA</name>
<feature type="transmembrane region" description="Helical" evidence="1">
    <location>
        <begin position="59"/>
        <end position="84"/>
    </location>
</feature>
<feature type="transmembrane region" description="Helical" evidence="1">
    <location>
        <begin position="96"/>
        <end position="116"/>
    </location>
</feature>
<keyword evidence="1" id="KW-0812">Transmembrane</keyword>
<evidence type="ECO:0000313" key="2">
    <source>
        <dbReference type="EMBL" id="MTE15088.1"/>
    </source>
</evidence>
<protein>
    <recommendedName>
        <fullName evidence="4">DUF1453 domain-containing protein</fullName>
    </recommendedName>
</protein>
<keyword evidence="1" id="KW-0472">Membrane</keyword>
<evidence type="ECO:0000313" key="3">
    <source>
        <dbReference type="Proteomes" id="UP000432464"/>
    </source>
</evidence>
<sequence>MNVQNAVVDGAVAALVIGWIMYRQTRWQELDANRLWRGPIILGLIGFVQMKSVVAGSGIGVMAVALLALSALLGIGIGVVMGLLSQVRAGASGLEARTGWAGTLLWVALLAVRIGVDVVAHLSGAVAVTSVGAILLVVALNRAGRALVLARRAEQLRIVAAH</sequence>
<comment type="caution">
    <text evidence="2">The sequence shown here is derived from an EMBL/GenBank/DDBJ whole genome shotgun (WGS) entry which is preliminary data.</text>
</comment>